<evidence type="ECO:0008006" key="4">
    <source>
        <dbReference type="Google" id="ProtNLM"/>
    </source>
</evidence>
<accession>A0A2X3EFS7</accession>
<sequence length="165" mass="18351">MLKNIFNILLLLGIFASFGFGANEFSDAENIVSSASTSGKSVLGEGIKWATAVFLPLVCLVAGMVMGYSQQKKKAEQDQNTNKIYFVTVIAGLVGFFVYILIATIISKMLFGDTSYIYLMLSQHFGKVRLSNEIFNSSFISVFFYFLCVLCLCQDSLSKRDCTRF</sequence>
<proteinExistence type="predicted"/>
<keyword evidence="1" id="KW-0472">Membrane</keyword>
<feature type="transmembrane region" description="Helical" evidence="1">
    <location>
        <begin position="46"/>
        <end position="68"/>
    </location>
</feature>
<feature type="transmembrane region" description="Helical" evidence="1">
    <location>
        <begin position="84"/>
        <end position="106"/>
    </location>
</feature>
<feature type="transmembrane region" description="Helical" evidence="1">
    <location>
        <begin position="134"/>
        <end position="153"/>
    </location>
</feature>
<organism evidence="2 3">
    <name type="scientific">Helicobacter fennelliae</name>
    <dbReference type="NCBI Taxonomy" id="215"/>
    <lineage>
        <taxon>Bacteria</taxon>
        <taxon>Pseudomonadati</taxon>
        <taxon>Campylobacterota</taxon>
        <taxon>Epsilonproteobacteria</taxon>
        <taxon>Campylobacterales</taxon>
        <taxon>Helicobacteraceae</taxon>
        <taxon>Helicobacter</taxon>
    </lineage>
</organism>
<protein>
    <recommendedName>
        <fullName evidence="4">DUF4134 domain-containing protein</fullName>
    </recommendedName>
</protein>
<evidence type="ECO:0000313" key="3">
    <source>
        <dbReference type="Proteomes" id="UP000250166"/>
    </source>
</evidence>
<keyword evidence="1" id="KW-1133">Transmembrane helix</keyword>
<evidence type="ECO:0000256" key="1">
    <source>
        <dbReference type="SAM" id="Phobius"/>
    </source>
</evidence>
<name>A0A2X3EFS7_9HELI</name>
<gene>
    <name evidence="2" type="ORF">NCTC13102_02233</name>
</gene>
<dbReference type="Proteomes" id="UP000250166">
    <property type="component" value="Unassembled WGS sequence"/>
</dbReference>
<evidence type="ECO:0000313" key="2">
    <source>
        <dbReference type="EMBL" id="SQC36426.1"/>
    </source>
</evidence>
<keyword evidence="1" id="KW-0812">Transmembrane</keyword>
<dbReference type="AlphaFoldDB" id="A0A2X3EFS7"/>
<dbReference type="RefSeq" id="WP_112059267.1">
    <property type="nucleotide sequence ID" value="NZ_UAWL01000031.1"/>
</dbReference>
<dbReference type="EMBL" id="UAWL01000031">
    <property type="protein sequence ID" value="SQC36426.1"/>
    <property type="molecule type" value="Genomic_DNA"/>
</dbReference>
<reference evidence="2 3" key="1">
    <citation type="submission" date="2018-06" db="EMBL/GenBank/DDBJ databases">
        <authorList>
            <consortium name="Pathogen Informatics"/>
            <person name="Doyle S."/>
        </authorList>
    </citation>
    <scope>NUCLEOTIDE SEQUENCE [LARGE SCALE GENOMIC DNA]</scope>
    <source>
        <strain evidence="2 3">NCTC13102</strain>
    </source>
</reference>